<protein>
    <recommendedName>
        <fullName evidence="2">Methyltransferase-like protein 5</fullName>
    </recommendedName>
</protein>
<dbReference type="AlphaFoldDB" id="A0A0F7FIJ1"/>
<keyword evidence="5" id="KW-1185">Reference proteome</keyword>
<dbReference type="EMBL" id="CP009961">
    <property type="protein sequence ID" value="AKG39035.1"/>
    <property type="molecule type" value="Genomic_DNA"/>
</dbReference>
<gene>
    <name evidence="4" type="ORF">MA03_06990</name>
</gene>
<dbReference type="PANTHER" id="PTHR23290">
    <property type="entry name" value="RRNA N6-ADENOSINE-METHYLTRANSFERASE METTL5"/>
    <property type="match status" value="1"/>
</dbReference>
<dbReference type="InterPro" id="IPR029063">
    <property type="entry name" value="SAM-dependent_MTases_sf"/>
</dbReference>
<dbReference type="CDD" id="cd02440">
    <property type="entry name" value="AdoMet_MTases"/>
    <property type="match status" value="1"/>
</dbReference>
<dbReference type="PROSITE" id="PS00092">
    <property type="entry name" value="N6_MTASE"/>
    <property type="match status" value="1"/>
</dbReference>
<reference evidence="4 5" key="1">
    <citation type="journal article" date="2015" name="Stand. Genomic Sci.">
        <title>Complete genome sequence of and proposal of Thermofilum uzonense sp. nov. a novel hyperthermophilic crenarchaeon and emended description of the genus Thermofilum.</title>
        <authorList>
            <person name="Toshchakov S.V."/>
            <person name="Korzhenkov A.A."/>
            <person name="Samarov N.I."/>
            <person name="Mazunin I.O."/>
            <person name="Mozhey O.I."/>
            <person name="Shmyr I.S."/>
            <person name="Derbikova K.S."/>
            <person name="Taranov E.A."/>
            <person name="Dominova I.N."/>
            <person name="Bonch-Osmolovskaya E.A."/>
            <person name="Patrushev M.V."/>
            <person name="Podosokorskaya O.A."/>
            <person name="Kublanov I.V."/>
        </authorList>
    </citation>
    <scope>NUCLEOTIDE SEQUENCE [LARGE SCALE GENOMIC DNA]</scope>
    <source>
        <strain evidence="4 5">1807-2</strain>
    </source>
</reference>
<dbReference type="OrthoDB" id="31271at2157"/>
<dbReference type="InterPro" id="IPR002052">
    <property type="entry name" value="DNA_methylase_N6_adenine_CS"/>
</dbReference>
<dbReference type="Pfam" id="PF05175">
    <property type="entry name" value="MTS"/>
    <property type="match status" value="1"/>
</dbReference>
<accession>A0A0F7FIJ1</accession>
<name>A0A0F7FIJ1_9CREN</name>
<evidence type="ECO:0000313" key="4">
    <source>
        <dbReference type="EMBL" id="AKG39035.1"/>
    </source>
</evidence>
<evidence type="ECO:0000256" key="2">
    <source>
        <dbReference type="ARBA" id="ARBA00041374"/>
    </source>
</evidence>
<dbReference type="HOGENOM" id="CLU_074702_1_1_2"/>
<proteinExistence type="inferred from homology"/>
<dbReference type="RefSeq" id="WP_052884563.1">
    <property type="nucleotide sequence ID" value="NZ_CP009961.1"/>
</dbReference>
<comment type="similarity">
    <text evidence="1">Belongs to the methyltransferase superfamily. PrmA family.</text>
</comment>
<evidence type="ECO:0000256" key="1">
    <source>
        <dbReference type="ARBA" id="ARBA00009741"/>
    </source>
</evidence>
<dbReference type="KEGG" id="thf:MA03_06990"/>
<organism evidence="4 5">
    <name type="scientific">Infirmifilum uzonense</name>
    <dbReference type="NCBI Taxonomy" id="1550241"/>
    <lineage>
        <taxon>Archaea</taxon>
        <taxon>Thermoproteota</taxon>
        <taxon>Thermoprotei</taxon>
        <taxon>Thermofilales</taxon>
        <taxon>Thermofilaceae</taxon>
        <taxon>Infirmifilum</taxon>
    </lineage>
</organism>
<dbReference type="Gene3D" id="3.40.50.150">
    <property type="entry name" value="Vaccinia Virus protein VP39"/>
    <property type="match status" value="1"/>
</dbReference>
<dbReference type="Proteomes" id="UP000067434">
    <property type="component" value="Chromosome"/>
</dbReference>
<dbReference type="PANTHER" id="PTHR23290:SF0">
    <property type="entry name" value="RRNA N6-ADENOSINE-METHYLTRANSFERASE METTL5"/>
    <property type="match status" value="1"/>
</dbReference>
<dbReference type="InterPro" id="IPR051720">
    <property type="entry name" value="rRNA_MeTrfase/Polyamine_Synth"/>
</dbReference>
<dbReference type="SUPFAM" id="SSF53335">
    <property type="entry name" value="S-adenosyl-L-methionine-dependent methyltransferases"/>
    <property type="match status" value="1"/>
</dbReference>
<dbReference type="GO" id="GO:0032259">
    <property type="term" value="P:methylation"/>
    <property type="evidence" value="ECO:0007669"/>
    <property type="project" value="InterPro"/>
</dbReference>
<sequence>MLKRELERVLNTVPHHPSPKAELEQYATPSTLAATLLWLAEHHFGDIADKVVADLGAGTGRLGIGAALLGAYKVVLVEVDDESIRQAWTWVKDYGIDIRFDALVADVNNLPLRSGFLFDTVVQNPPFGVHRRGADMAFLRTASRVARVVYSIHKESSIDYVVENAIGWGFKVLKVYSEKICLPWMFEWHKKRRHCFPVVVIRLERV</sequence>
<dbReference type="InterPro" id="IPR007848">
    <property type="entry name" value="Small_mtfrase_dom"/>
</dbReference>
<dbReference type="GO" id="GO:0003676">
    <property type="term" value="F:nucleic acid binding"/>
    <property type="evidence" value="ECO:0007669"/>
    <property type="project" value="InterPro"/>
</dbReference>
<evidence type="ECO:0000259" key="3">
    <source>
        <dbReference type="Pfam" id="PF05175"/>
    </source>
</evidence>
<dbReference type="STRING" id="1550241.MA03_06990"/>
<dbReference type="PATRIC" id="fig|1550241.5.peg.1448"/>
<feature type="domain" description="Methyltransferase small" evidence="3">
    <location>
        <begin position="44"/>
        <end position="140"/>
    </location>
</feature>
<evidence type="ECO:0000313" key="5">
    <source>
        <dbReference type="Proteomes" id="UP000067434"/>
    </source>
</evidence>
<dbReference type="GeneID" id="25401963"/>
<dbReference type="GO" id="GO:0008168">
    <property type="term" value="F:methyltransferase activity"/>
    <property type="evidence" value="ECO:0007669"/>
    <property type="project" value="InterPro"/>
</dbReference>